<evidence type="ECO:0000256" key="12">
    <source>
        <dbReference type="ARBA" id="ARBA00023136"/>
    </source>
</evidence>
<dbReference type="CDD" id="cd22658">
    <property type="entry name" value="STING_C_metazoan-like"/>
    <property type="match status" value="1"/>
</dbReference>
<keyword evidence="11 14" id="KW-1133">Transmembrane helix</keyword>
<reference evidence="17" key="1">
    <citation type="journal article" date="2022" name="bioRxiv">
        <title>Sequencing and chromosome-scale assembly of the giantPleurodeles waltlgenome.</title>
        <authorList>
            <person name="Brown T."/>
            <person name="Elewa A."/>
            <person name="Iarovenko S."/>
            <person name="Subramanian E."/>
            <person name="Araus A.J."/>
            <person name="Petzold A."/>
            <person name="Susuki M."/>
            <person name="Suzuki K.-i.T."/>
            <person name="Hayashi T."/>
            <person name="Toyoda A."/>
            <person name="Oliveira C."/>
            <person name="Osipova E."/>
            <person name="Leigh N.D."/>
            <person name="Simon A."/>
            <person name="Yun M.H."/>
        </authorList>
    </citation>
    <scope>NUCLEOTIDE SEQUENCE</scope>
    <source>
        <strain evidence="17">20211129_DDA</strain>
        <tissue evidence="17">Liver</tissue>
    </source>
</reference>
<keyword evidence="9" id="KW-0547">Nucleotide-binding</keyword>
<evidence type="ECO:0000256" key="9">
    <source>
        <dbReference type="ARBA" id="ARBA00022741"/>
    </source>
</evidence>
<dbReference type="Proteomes" id="UP001066276">
    <property type="component" value="Chromosome 7"/>
</dbReference>
<gene>
    <name evidence="17" type="ORF">NDU88_006005</name>
</gene>
<dbReference type="Gene3D" id="1.20.5.5200">
    <property type="match status" value="1"/>
</dbReference>
<keyword evidence="10" id="KW-0256">Endoplasmic reticulum</keyword>
<dbReference type="Pfam" id="PF15009">
    <property type="entry name" value="STING_LBD"/>
    <property type="match status" value="1"/>
</dbReference>
<evidence type="ECO:0000256" key="13">
    <source>
        <dbReference type="ARBA" id="ARBA00024169"/>
    </source>
</evidence>
<evidence type="ECO:0000313" key="17">
    <source>
        <dbReference type="EMBL" id="KAJ1127609.1"/>
    </source>
</evidence>
<evidence type="ECO:0000313" key="18">
    <source>
        <dbReference type="Proteomes" id="UP001066276"/>
    </source>
</evidence>
<proteinExistence type="inferred from homology"/>
<feature type="transmembrane region" description="Helical" evidence="14">
    <location>
        <begin position="103"/>
        <end position="124"/>
    </location>
</feature>
<evidence type="ECO:0000256" key="5">
    <source>
        <dbReference type="ARBA" id="ARBA00004653"/>
    </source>
</evidence>
<evidence type="ECO:0000259" key="16">
    <source>
        <dbReference type="Pfam" id="PF23417"/>
    </source>
</evidence>
<dbReference type="GO" id="GO:0032481">
    <property type="term" value="P:positive regulation of type I interferon production"/>
    <property type="evidence" value="ECO:0007669"/>
    <property type="project" value="InterPro"/>
</dbReference>
<dbReference type="GO" id="GO:0061709">
    <property type="term" value="P:reticulophagy"/>
    <property type="evidence" value="ECO:0007669"/>
    <property type="project" value="TreeGrafter"/>
</dbReference>
<accession>A0AAV7PL93</accession>
<evidence type="ECO:0000256" key="4">
    <source>
        <dbReference type="ARBA" id="ARBA00004556"/>
    </source>
</evidence>
<dbReference type="GO" id="GO:0000421">
    <property type="term" value="C:autophagosome membrane"/>
    <property type="evidence" value="ECO:0007669"/>
    <property type="project" value="UniProtKB-SubCell"/>
</dbReference>
<keyword evidence="18" id="KW-1185">Reference proteome</keyword>
<dbReference type="InterPro" id="IPR038623">
    <property type="entry name" value="STING_C_sf"/>
</dbReference>
<sequence length="371" mass="43169">MTHRFGPQMIRDSECFNFQTNKIIPKERGKRACIVACVLSIILVAILLGNNYSFVEILRHATNVFLITALNALVKGLCDFFEEINHLKTRYHGKWTEAAKACINFKHSVIPFIICGLVFLALSYERFQTKLIRDILIASICNLLHIATGFQTPTKMDISKICEKNKLNVAHGLAWSYYIGYLKIILPEFKESLRLFKKENENLLRHEETCKLHILIPVSCEMYDSLSNADSNIEFFKSLPPIYKDRAGVKERIYKNTIYKIFDEEKRPYYCIVEYATPLASLREMSNLSSAAFSSEDRVQQAKLFYRTLESILQTCLEPEHRNMCKLIVYDDCQENITEEGNSHFLSNLILKHLKQQQEEEYSLFERNEEN</sequence>
<comment type="catalytic activity">
    <reaction evidence="13">
        <text>H(+)(in) = H(+)(out)</text>
        <dbReference type="Rhea" id="RHEA:34979"/>
        <dbReference type="ChEBI" id="CHEBI:15378"/>
    </reaction>
</comment>
<dbReference type="InterPro" id="IPR055434">
    <property type="entry name" value="STING_TM"/>
</dbReference>
<dbReference type="FunFam" id="1.20.5.5200:FF:000001">
    <property type="entry name" value="Stimulator of interferon genes protein"/>
    <property type="match status" value="1"/>
</dbReference>
<evidence type="ECO:0000256" key="7">
    <source>
        <dbReference type="ARBA" id="ARBA00018708"/>
    </source>
</evidence>
<dbReference type="EMBL" id="JANPWB010000011">
    <property type="protein sequence ID" value="KAJ1127609.1"/>
    <property type="molecule type" value="Genomic_DNA"/>
</dbReference>
<protein>
    <recommendedName>
        <fullName evidence="7">Stimulator of interferon genes protein</fullName>
    </recommendedName>
</protein>
<dbReference type="Gene3D" id="3.40.50.12100">
    <property type="entry name" value="Stimulator of interferon genes protein"/>
    <property type="match status" value="1"/>
</dbReference>
<feature type="transmembrane region" description="Helical" evidence="14">
    <location>
        <begin position="32"/>
        <end position="52"/>
    </location>
</feature>
<comment type="caution">
    <text evidence="17">The sequence shown here is derived from an EMBL/GenBank/DDBJ whole genome shotgun (WGS) entry which is preliminary data.</text>
</comment>
<evidence type="ECO:0000259" key="15">
    <source>
        <dbReference type="Pfam" id="PF15009"/>
    </source>
</evidence>
<dbReference type="Pfam" id="PF23417">
    <property type="entry name" value="STING_TM"/>
    <property type="match status" value="1"/>
</dbReference>
<comment type="subcellular location">
    <subcellularLocation>
        <location evidence="4">Cytoplasm</location>
        <location evidence="4">Perinuclear region</location>
    </subcellularLocation>
    <subcellularLocation>
        <location evidence="3">Cytoplasmic vesicle</location>
        <location evidence="3">Autophagosome membrane</location>
        <topology evidence="3">Multi-pass membrane protein</topology>
    </subcellularLocation>
    <subcellularLocation>
        <location evidence="2">Endoplasmic reticulum membrane</location>
        <topology evidence="2">Multi-pass membrane protein</topology>
    </subcellularLocation>
    <subcellularLocation>
        <location evidence="1">Endoplasmic reticulum-Golgi intermediate compartment membrane</location>
        <topology evidence="1">Multi-pass membrane protein</topology>
    </subcellularLocation>
    <subcellularLocation>
        <location evidence="5">Golgi apparatus membrane</location>
        <topology evidence="5">Multi-pass membrane protein</topology>
    </subcellularLocation>
</comment>
<name>A0AAV7PL93_PLEWA</name>
<dbReference type="GO" id="GO:0000045">
    <property type="term" value="P:autophagosome assembly"/>
    <property type="evidence" value="ECO:0007669"/>
    <property type="project" value="TreeGrafter"/>
</dbReference>
<keyword evidence="8 14" id="KW-0812">Transmembrane</keyword>
<dbReference type="GO" id="GO:0000139">
    <property type="term" value="C:Golgi membrane"/>
    <property type="evidence" value="ECO:0007669"/>
    <property type="project" value="UniProtKB-SubCell"/>
</dbReference>
<evidence type="ECO:0000256" key="8">
    <source>
        <dbReference type="ARBA" id="ARBA00022692"/>
    </source>
</evidence>
<feature type="domain" description="STING transmembrane" evidence="16">
    <location>
        <begin position="64"/>
        <end position="166"/>
    </location>
</feature>
<evidence type="ECO:0000256" key="14">
    <source>
        <dbReference type="SAM" id="Phobius"/>
    </source>
</evidence>
<dbReference type="GO" id="GO:0002218">
    <property type="term" value="P:activation of innate immune response"/>
    <property type="evidence" value="ECO:0007669"/>
    <property type="project" value="InterPro"/>
</dbReference>
<evidence type="ECO:0000256" key="11">
    <source>
        <dbReference type="ARBA" id="ARBA00022989"/>
    </source>
</evidence>
<dbReference type="GO" id="GO:0045087">
    <property type="term" value="P:innate immune response"/>
    <property type="evidence" value="ECO:0007669"/>
    <property type="project" value="TreeGrafter"/>
</dbReference>
<dbReference type="GO" id="GO:0061507">
    <property type="term" value="F:2',3'-cyclic GMP-AMP binding"/>
    <property type="evidence" value="ECO:0007669"/>
    <property type="project" value="TreeGrafter"/>
</dbReference>
<dbReference type="GO" id="GO:0005789">
    <property type="term" value="C:endoplasmic reticulum membrane"/>
    <property type="evidence" value="ECO:0007669"/>
    <property type="project" value="UniProtKB-SubCell"/>
</dbReference>
<organism evidence="17 18">
    <name type="scientific">Pleurodeles waltl</name>
    <name type="common">Iberian ribbed newt</name>
    <dbReference type="NCBI Taxonomy" id="8319"/>
    <lineage>
        <taxon>Eukaryota</taxon>
        <taxon>Metazoa</taxon>
        <taxon>Chordata</taxon>
        <taxon>Craniata</taxon>
        <taxon>Vertebrata</taxon>
        <taxon>Euteleostomi</taxon>
        <taxon>Amphibia</taxon>
        <taxon>Batrachia</taxon>
        <taxon>Caudata</taxon>
        <taxon>Salamandroidea</taxon>
        <taxon>Salamandridae</taxon>
        <taxon>Pleurodelinae</taxon>
        <taxon>Pleurodeles</taxon>
    </lineage>
</organism>
<evidence type="ECO:0000256" key="3">
    <source>
        <dbReference type="ARBA" id="ARBA00004542"/>
    </source>
</evidence>
<keyword evidence="12 14" id="KW-0472">Membrane</keyword>
<evidence type="ECO:0000256" key="6">
    <source>
        <dbReference type="ARBA" id="ARBA00009027"/>
    </source>
</evidence>
<dbReference type="PANTHER" id="PTHR34339:SF1">
    <property type="entry name" value="STIMULATOR OF INTERFERON GENES PROTEIN"/>
    <property type="match status" value="1"/>
</dbReference>
<dbReference type="AlphaFoldDB" id="A0AAV7PL93"/>
<dbReference type="GO" id="GO:0035438">
    <property type="term" value="F:cyclic-di-GMP binding"/>
    <property type="evidence" value="ECO:0007669"/>
    <property type="project" value="TreeGrafter"/>
</dbReference>
<comment type="similarity">
    <text evidence="6">Belongs to the STING family.</text>
</comment>
<dbReference type="GO" id="GO:0048471">
    <property type="term" value="C:perinuclear region of cytoplasm"/>
    <property type="evidence" value="ECO:0007669"/>
    <property type="project" value="UniProtKB-SubCell"/>
</dbReference>
<dbReference type="FunFam" id="3.40.50.12100:FF:000001">
    <property type="entry name" value="Stimulator of interferon genes protein"/>
    <property type="match status" value="1"/>
</dbReference>
<dbReference type="GO" id="GO:0051607">
    <property type="term" value="P:defense response to virus"/>
    <property type="evidence" value="ECO:0007669"/>
    <property type="project" value="TreeGrafter"/>
</dbReference>
<dbReference type="GO" id="GO:0033116">
    <property type="term" value="C:endoplasmic reticulum-Golgi intermediate compartment membrane"/>
    <property type="evidence" value="ECO:0007669"/>
    <property type="project" value="UniProtKB-SubCell"/>
</dbReference>
<dbReference type="InterPro" id="IPR029158">
    <property type="entry name" value="STING"/>
</dbReference>
<dbReference type="PANTHER" id="PTHR34339">
    <property type="entry name" value="STIMULATOR OF INTERFERON GENES PROTEIN"/>
    <property type="match status" value="1"/>
</dbReference>
<dbReference type="InterPro" id="IPR047191">
    <property type="entry name" value="STING_C_chordates"/>
</dbReference>
<evidence type="ECO:0000256" key="2">
    <source>
        <dbReference type="ARBA" id="ARBA00004477"/>
    </source>
</evidence>
<evidence type="ECO:0000256" key="10">
    <source>
        <dbReference type="ARBA" id="ARBA00022824"/>
    </source>
</evidence>
<dbReference type="GO" id="GO:0016239">
    <property type="term" value="P:positive regulation of macroautophagy"/>
    <property type="evidence" value="ECO:0007669"/>
    <property type="project" value="TreeGrafter"/>
</dbReference>
<dbReference type="InterPro" id="IPR055432">
    <property type="entry name" value="STING_LBD"/>
</dbReference>
<feature type="transmembrane region" description="Helical" evidence="14">
    <location>
        <begin position="64"/>
        <end position="82"/>
    </location>
</feature>
<evidence type="ECO:0000256" key="1">
    <source>
        <dbReference type="ARBA" id="ARBA00004457"/>
    </source>
</evidence>
<feature type="domain" description="STING ligand-binding" evidence="15">
    <location>
        <begin position="168"/>
        <end position="358"/>
    </location>
</feature>